<evidence type="ECO:0000259" key="1">
    <source>
        <dbReference type="Pfam" id="PF13843"/>
    </source>
</evidence>
<sequence>MIKDGGWFSWLSIRLAIFVETRSGPLRIYWDTESREGFIDTAANVGQRFGMDRHYFGEIMACMAFSDGNNGDDPWKPTRPIVVDDFNARRLRVLLPGNILCVAECMRAWKMREPKYCHYSLPHMTMIARKPEVKGTELKSFADGESGVLLGIELVEEACRQRTNQYAREYGEGTAVILRLAEPYRGTGRTIVDDSAFASVKRLFN</sequence>
<accession>A0A225V590</accession>
<gene>
    <name evidence="2" type="ORF">PHMEG_00028803</name>
</gene>
<organism evidence="2 3">
    <name type="scientific">Phytophthora megakarya</name>
    <dbReference type="NCBI Taxonomy" id="4795"/>
    <lineage>
        <taxon>Eukaryota</taxon>
        <taxon>Sar</taxon>
        <taxon>Stramenopiles</taxon>
        <taxon>Oomycota</taxon>
        <taxon>Peronosporomycetes</taxon>
        <taxon>Peronosporales</taxon>
        <taxon>Peronosporaceae</taxon>
        <taxon>Phytophthora</taxon>
    </lineage>
</organism>
<keyword evidence="3" id="KW-1185">Reference proteome</keyword>
<dbReference type="Proteomes" id="UP000198211">
    <property type="component" value="Unassembled WGS sequence"/>
</dbReference>
<comment type="caution">
    <text evidence="2">The sequence shown here is derived from an EMBL/GenBank/DDBJ whole genome shotgun (WGS) entry which is preliminary data.</text>
</comment>
<evidence type="ECO:0000313" key="2">
    <source>
        <dbReference type="EMBL" id="OWZ00088.1"/>
    </source>
</evidence>
<reference evidence="3" key="1">
    <citation type="submission" date="2017-03" db="EMBL/GenBank/DDBJ databases">
        <title>Phytopthora megakarya and P. palmivora, two closely related causual agents of cacao black pod achieved similar genome size and gene model numbers by different mechanisms.</title>
        <authorList>
            <person name="Ali S."/>
            <person name="Shao J."/>
            <person name="Larry D.J."/>
            <person name="Kronmiller B."/>
            <person name="Shen D."/>
            <person name="Strem M.D."/>
            <person name="Melnick R.L."/>
            <person name="Guiltinan M.J."/>
            <person name="Tyler B.M."/>
            <person name="Meinhardt L.W."/>
            <person name="Bailey B.A."/>
        </authorList>
    </citation>
    <scope>NUCLEOTIDE SEQUENCE [LARGE SCALE GENOMIC DNA]</scope>
    <source>
        <strain evidence="3">zdho120</strain>
    </source>
</reference>
<dbReference type="InterPro" id="IPR029526">
    <property type="entry name" value="PGBD"/>
</dbReference>
<dbReference type="Pfam" id="PF13843">
    <property type="entry name" value="DDE_Tnp_1_7"/>
    <property type="match status" value="1"/>
</dbReference>
<proteinExistence type="predicted"/>
<dbReference type="OrthoDB" id="121467at2759"/>
<dbReference type="AlphaFoldDB" id="A0A225V590"/>
<name>A0A225V590_9STRA</name>
<evidence type="ECO:0000313" key="3">
    <source>
        <dbReference type="Proteomes" id="UP000198211"/>
    </source>
</evidence>
<dbReference type="EMBL" id="NBNE01007908">
    <property type="protein sequence ID" value="OWZ00088.1"/>
    <property type="molecule type" value="Genomic_DNA"/>
</dbReference>
<protein>
    <recommendedName>
        <fullName evidence="1">PiggyBac transposable element-derived protein domain-containing protein</fullName>
    </recommendedName>
</protein>
<feature type="domain" description="PiggyBac transposable element-derived protein" evidence="1">
    <location>
        <begin position="26"/>
        <end position="201"/>
    </location>
</feature>